<dbReference type="EMBL" id="JAPOHD010000031">
    <property type="protein sequence ID" value="MCY1722298.1"/>
    <property type="molecule type" value="Genomic_DNA"/>
</dbReference>
<keyword evidence="2" id="KW-1185">Reference proteome</keyword>
<dbReference type="AlphaFoldDB" id="A0A9X3F876"/>
<sequence length="250" mass="29091">MMNHQETSPISKKPPSKSKNVISDIKNFLINKPQKPTLIKFESEEIRKEYNRRILQRVGIQVEKNFVLNIHKIGVDAPVGYIFNELLNWNGDSTCWPNHVAKVERIDGDIQNIEILPLGIKKYPFGFKKSFLGLNLIPLFYLRSIRIKQTPDAFDFDNARYLLYNCTGGYPIGIFVMYVRSSIEELGETAQSQLIFAVSFNFYGKEKEAIKLVNRTWESIHNRVTSNVLNRVKQLSEWRLDKMANDQKYL</sequence>
<dbReference type="Proteomes" id="UP001145087">
    <property type="component" value="Unassembled WGS sequence"/>
</dbReference>
<protein>
    <submittedName>
        <fullName evidence="1">Uncharacterized protein</fullName>
    </submittedName>
</protein>
<name>A0A9X3F876_9BACT</name>
<accession>A0A9X3F876</accession>
<dbReference type="RefSeq" id="WP_343334623.1">
    <property type="nucleotide sequence ID" value="NZ_JAPOHD010000031.1"/>
</dbReference>
<organism evidence="1 2">
    <name type="scientific">Draconibacterium aestuarii</name>
    <dbReference type="NCBI Taxonomy" id="2998507"/>
    <lineage>
        <taxon>Bacteria</taxon>
        <taxon>Pseudomonadati</taxon>
        <taxon>Bacteroidota</taxon>
        <taxon>Bacteroidia</taxon>
        <taxon>Marinilabiliales</taxon>
        <taxon>Prolixibacteraceae</taxon>
        <taxon>Draconibacterium</taxon>
    </lineage>
</organism>
<reference evidence="1" key="1">
    <citation type="submission" date="2022-11" db="EMBL/GenBank/DDBJ databases">
        <title>Marilongibacter aestuarii gen. nov., sp. nov., isolated from tidal flat sediment.</title>
        <authorList>
            <person name="Jiayan W."/>
        </authorList>
    </citation>
    <scope>NUCLEOTIDE SEQUENCE</scope>
    <source>
        <strain evidence="1">Z1-6</strain>
    </source>
</reference>
<evidence type="ECO:0000313" key="2">
    <source>
        <dbReference type="Proteomes" id="UP001145087"/>
    </source>
</evidence>
<evidence type="ECO:0000313" key="1">
    <source>
        <dbReference type="EMBL" id="MCY1722298.1"/>
    </source>
</evidence>
<proteinExistence type="predicted"/>
<comment type="caution">
    <text evidence="1">The sequence shown here is derived from an EMBL/GenBank/DDBJ whole genome shotgun (WGS) entry which is preliminary data.</text>
</comment>
<gene>
    <name evidence="1" type="ORF">OU798_18230</name>
</gene>